<feature type="transmembrane region" description="Helical" evidence="8">
    <location>
        <begin position="416"/>
        <end position="439"/>
    </location>
</feature>
<evidence type="ECO:0000313" key="10">
    <source>
        <dbReference type="EMBL" id="MBA9024321.1"/>
    </source>
</evidence>
<keyword evidence="11" id="KW-1185">Reference proteome</keyword>
<dbReference type="SUPFAM" id="SSF161098">
    <property type="entry name" value="MetI-like"/>
    <property type="match status" value="1"/>
</dbReference>
<evidence type="ECO:0000256" key="3">
    <source>
        <dbReference type="ARBA" id="ARBA00022448"/>
    </source>
</evidence>
<dbReference type="PANTHER" id="PTHR42929:SF5">
    <property type="entry name" value="ABC TRANSPORTER PERMEASE PROTEIN"/>
    <property type="match status" value="1"/>
</dbReference>
<dbReference type="Pfam" id="PF00528">
    <property type="entry name" value="BPD_transp_1"/>
    <property type="match status" value="1"/>
</dbReference>
<keyword evidence="5 8" id="KW-0812">Transmembrane</keyword>
<evidence type="ECO:0000256" key="8">
    <source>
        <dbReference type="RuleBase" id="RU363032"/>
    </source>
</evidence>
<feature type="transmembrane region" description="Helical" evidence="8">
    <location>
        <begin position="232"/>
        <end position="256"/>
    </location>
</feature>
<comment type="subcellular location">
    <subcellularLocation>
        <location evidence="1 8">Cell membrane</location>
        <topology evidence="1 8">Multi-pass membrane protein</topology>
    </subcellularLocation>
</comment>
<feature type="transmembrane region" description="Helical" evidence="8">
    <location>
        <begin position="268"/>
        <end position="291"/>
    </location>
</feature>
<dbReference type="InterPro" id="IPR035906">
    <property type="entry name" value="MetI-like_sf"/>
</dbReference>
<dbReference type="PROSITE" id="PS50928">
    <property type="entry name" value="ABC_TM1"/>
    <property type="match status" value="1"/>
</dbReference>
<feature type="transmembrane region" description="Helical" evidence="8">
    <location>
        <begin position="33"/>
        <end position="58"/>
    </location>
</feature>
<name>A0ABR6CHX7_9HYPH</name>
<accession>A0ABR6CHX7</accession>
<evidence type="ECO:0000256" key="4">
    <source>
        <dbReference type="ARBA" id="ARBA00022475"/>
    </source>
</evidence>
<evidence type="ECO:0000256" key="1">
    <source>
        <dbReference type="ARBA" id="ARBA00004651"/>
    </source>
</evidence>
<keyword evidence="7 8" id="KW-0472">Membrane</keyword>
<feature type="transmembrane region" description="Helical" evidence="8">
    <location>
        <begin position="319"/>
        <end position="340"/>
    </location>
</feature>
<dbReference type="Proteomes" id="UP000587524">
    <property type="component" value="Unassembled WGS sequence"/>
</dbReference>
<keyword evidence="6 8" id="KW-1133">Transmembrane helix</keyword>
<reference evidence="10 11" key="1">
    <citation type="submission" date="2020-08" db="EMBL/GenBank/DDBJ databases">
        <title>Genomic Encyclopedia of Type Strains, Phase IV (KMG-IV): sequencing the most valuable type-strain genomes for metagenomic binning, comparative biology and taxonomic classification.</title>
        <authorList>
            <person name="Goeker M."/>
        </authorList>
    </citation>
    <scope>NUCLEOTIDE SEQUENCE [LARGE SCALE GENOMIC DNA]</scope>
    <source>
        <strain evidence="10 11">DSM 17455</strain>
    </source>
</reference>
<dbReference type="CDD" id="cd06261">
    <property type="entry name" value="TM_PBP2"/>
    <property type="match status" value="1"/>
</dbReference>
<gene>
    <name evidence="10" type="ORF">HNQ97_006360</name>
</gene>
<organism evidence="10 11">
    <name type="scientific">Aminobacter ciceronei</name>
    <dbReference type="NCBI Taxonomy" id="150723"/>
    <lineage>
        <taxon>Bacteria</taxon>
        <taxon>Pseudomonadati</taxon>
        <taxon>Pseudomonadota</taxon>
        <taxon>Alphaproteobacteria</taxon>
        <taxon>Hyphomicrobiales</taxon>
        <taxon>Phyllobacteriaceae</taxon>
        <taxon>Aminobacter</taxon>
    </lineage>
</organism>
<sequence length="449" mass="49259">MSTIEIGHDVGAATLDKRRLERSLQKAGRHQRLISVSLVAPLAAFTFVFFVIPIFAFFTFSVANTEVPRGLPLTSEAIKEWSGEGRPPQPVMEALTQDLQNTYNRTAVIGAARRLNYDIAGFHGLITKTITNLSEPITQPDVSSENTDVPDGFSIFGTSETTTTPTQTLPKDAGERLVSIDSRWGEPRYWQAIERGTWTITPIYLLTALDLRIGDDGSIESVSPDHRIYQALILRTFGVSAAVTMIAVILGFPLALFIKRQPANRASLIMFLVLVPLWTSILVRTTAWLVLLQGEGLLNDLIQWLHLSDTPIALIHNRIGVLVAMVHICLPFMILPLYSVMRSIPPTYTRAAASLGASPARVFFKVYLPLVFPGLSAGALLVFIMCLGFYVTPALVGGPRDQMLSYFIAMAVNRDLNWGLASSLSIVLILIVAIALLLLKRFSASALAK</sequence>
<evidence type="ECO:0000256" key="5">
    <source>
        <dbReference type="ARBA" id="ARBA00022692"/>
    </source>
</evidence>
<evidence type="ECO:0000313" key="11">
    <source>
        <dbReference type="Proteomes" id="UP000587524"/>
    </source>
</evidence>
<comment type="similarity">
    <text evidence="2">Belongs to the binding-protein-dependent transport system permease family. CysTW subfamily.</text>
</comment>
<evidence type="ECO:0000256" key="7">
    <source>
        <dbReference type="ARBA" id="ARBA00023136"/>
    </source>
</evidence>
<proteinExistence type="inferred from homology"/>
<dbReference type="InterPro" id="IPR000515">
    <property type="entry name" value="MetI-like"/>
</dbReference>
<dbReference type="PANTHER" id="PTHR42929">
    <property type="entry name" value="INNER MEMBRANE ABC TRANSPORTER PERMEASE PROTEIN YDCU-RELATED-RELATED"/>
    <property type="match status" value="1"/>
</dbReference>
<dbReference type="EMBL" id="JACJHZ010000055">
    <property type="protein sequence ID" value="MBA9024321.1"/>
    <property type="molecule type" value="Genomic_DNA"/>
</dbReference>
<dbReference type="Gene3D" id="1.10.3720.10">
    <property type="entry name" value="MetI-like"/>
    <property type="match status" value="1"/>
</dbReference>
<protein>
    <submittedName>
        <fullName evidence="10">Spermidine/putrescine transport system permease protein</fullName>
    </submittedName>
</protein>
<evidence type="ECO:0000256" key="6">
    <source>
        <dbReference type="ARBA" id="ARBA00022989"/>
    </source>
</evidence>
<evidence type="ECO:0000259" key="9">
    <source>
        <dbReference type="PROSITE" id="PS50928"/>
    </source>
</evidence>
<dbReference type="RefSeq" id="WP_182576085.1">
    <property type="nucleotide sequence ID" value="NZ_JACJHY010000055.1"/>
</dbReference>
<feature type="transmembrane region" description="Helical" evidence="8">
    <location>
        <begin position="370"/>
        <end position="396"/>
    </location>
</feature>
<feature type="domain" description="ABC transmembrane type-1" evidence="9">
    <location>
        <begin position="233"/>
        <end position="439"/>
    </location>
</feature>
<evidence type="ECO:0000256" key="2">
    <source>
        <dbReference type="ARBA" id="ARBA00007069"/>
    </source>
</evidence>
<keyword evidence="4" id="KW-1003">Cell membrane</keyword>
<keyword evidence="3 8" id="KW-0813">Transport</keyword>
<comment type="caution">
    <text evidence="10">The sequence shown here is derived from an EMBL/GenBank/DDBJ whole genome shotgun (WGS) entry which is preliminary data.</text>
</comment>